<dbReference type="Proteomes" id="UP001652740">
    <property type="component" value="Unplaced"/>
</dbReference>
<sequence>MDINEGTTTDDLWTPYKELVAVVEGYLAHESRGAPYAVHTFESVLRRHKQTFLSLFKNPAKNPASRDEIRRGITEGVNLPSLGRTLLSKELVDEAIIISDMYNVNEYLALELLHTAQRQSPRHPGLPRGLVAILLLYDGRQALVRALKELVMARDGVCWCISAREEIVSYVSRYVDVLMGDGLAASVLDALRRYSLDGELQLLQANRALPPHTYHARLVATINNTRKLLAGVIFAASAQRGLSRDILLRLLSEQTTSPSYGPTGALDEVSLALQMALLYALDLSVLHAREDGEELAKKLPLIQDPDLISVLIDELLPAQAPQTGQGGQSAVEGAGSGGGARALCQLSLGLALAALRRGPHSLQRRPDLLDRGDDLVDAAVDGKVFEYLDEAILSTDFVCKEEYYQRRIHTLITDFIVLMHSKLMEMRVKADEAARAAQAYAAEGLAPPRASPPRTRLHALLRCVERLYAADPLRLRMDYWRACAAPAASAAPAAVQARGGRAASLYKFVRLAGELVSARLLPAYLRALAALAAPRHTWALLARRDGLSAHHLLAALGRYHTNLRADPAPFSDHLHSSSLGASAIITPAARPGKLLVRQEEVEAMIAALKLIAAVAREDEAACANICENLQWDAVNTMFGLICCHIPLQLKAELCLTLAALGSTPATAGRVWAALEHAQLVSATKDKRALYAELQEVECRIEEYPLSRAFLSLLIALCEAAPLPRALGAGGRAPGLDPYVQYALERLALPAPHRPHARPHERCQVLSLCFRLFALWLDQYEPSEADFPPMGREPDMNPPPGFRILLQLHTKSELLRLLLTSLDEAQQMLDRQPMPGREYMEQSLVSVLQLLQRALALERAFAAAAAAAGRALAIVGLSKLILEPEGPENSDRLVTCCKVLAHTATLGTAAARAVALLSRALQPPAAARHLLAAVTQRHSLAAQVRHGFVECLEAEEWAQGEEGAAIREAKEGVIALLLQVLPTAPPNFAHFLLGYQLTEDVSRSALHEAGAAGSPRTCLHAALDLLDDHLARGPHQHHQHQQQQQHRAPRAPRPADREADTLVESCYQLVYWLAARPATSAPALRLLRARDYFLARHVKAVIDLDAASPAWLRARSWVVRACACEAGAAAAARHHAALAALLAALTLTAHHPAQEWEWCVIRRSLEGLRVTAAAVPEPRWQLFHAHQLRRAIAACDLPAAGTGGKRISVSRLHAVLAHELAALHATAPQRALVAHELHKVLDYVTEVNKQRNLAATLTHYYDSWRQLTEILFCVAPEDILNLESRKNLLLNILQDLLNKIPPAEVLPQIGNLASGTVLLLLVNLRHCYILQKRDSNLKSSDFETTFFGPSNQIMQTKSLTLKFILHKILSWILVSGSSTQKMRVNLYGALLNYLNIVNLKPSPAEPEEEMNSMYVSRLDSSKARPSKEESSLKSMVIDVISSFGDNLCSIVCSDCIGAGHDVCRMVALSCLDTLIEINPRTEWMNTLTNQGYLRSLIESLLQDDEGLRETLEPSPKSLRVLYVFESKMALLLKMAGSRVGAETLLAQGALCGLARLRALAAHPDTLAAASRPRDQPHFVPSVAARFRQIIVPVLALCDALLTTLGTDNHSCLVQIAHLLLSHLECIDMVLRAAHPDSPVELLTEVEALTSVIARASNREVLSGVQGEGGAGSVAGQQRLQALMLALLARFAHPPLPPHLPQPRPGHDTLYYKIVCNLLTYARNIMDCEGSRVVVRATLAGGGGGEGAPASAPCCGDLVRLLQVLLQRLQLHDKLLATVHHQLQNVSTMTLDDMRKLVTEQAAEEAAEAAGEAGEAREAGEPWSPAETRARCVRQLARRRRARRAALQRCRFALEAALQLLWAHLHVYLRLTAAPQPVSATGDLSVSVSMAWRAAGGEELPELRKGLAAVFNDRFTEQLIDTAKNQPPAYRDFVEVLLKDIKSMIQFSSL</sequence>
<gene>
    <name evidence="7" type="primary">LOC113514644</name>
</gene>
<accession>A0ABM3N5G4</accession>
<evidence type="ECO:0000313" key="6">
    <source>
        <dbReference type="Proteomes" id="UP001652740"/>
    </source>
</evidence>
<evidence type="ECO:0000256" key="1">
    <source>
        <dbReference type="ARBA" id="ARBA00004123"/>
    </source>
</evidence>
<dbReference type="PANTHER" id="PTHR31344:SF0">
    <property type="entry name" value="NUCLEAR PORE COMPLEX PROTEIN NUP205"/>
    <property type="match status" value="1"/>
</dbReference>
<protein>
    <submittedName>
        <fullName evidence="7">Nuclear pore complex protein Nup205 isoform X1</fullName>
    </submittedName>
</protein>
<reference evidence="7" key="1">
    <citation type="submission" date="2025-08" db="UniProtKB">
        <authorList>
            <consortium name="RefSeq"/>
        </authorList>
    </citation>
    <scope>IDENTIFICATION</scope>
    <source>
        <tissue evidence="7">Whole larvae</tissue>
    </source>
</reference>
<evidence type="ECO:0000256" key="5">
    <source>
        <dbReference type="SAM" id="MobiDB-lite"/>
    </source>
</evidence>
<comment type="similarity">
    <text evidence="2">Belongs to the NUP186/NUP192/NUP205 family.</text>
</comment>
<proteinExistence type="inferred from homology"/>
<keyword evidence="4" id="KW-0539">Nucleus</keyword>
<name>A0ABM3N5G4_GALME</name>
<dbReference type="GeneID" id="113514644"/>
<comment type="subcellular location">
    <subcellularLocation>
        <location evidence="1">Nucleus</location>
    </subcellularLocation>
</comment>
<evidence type="ECO:0000313" key="7">
    <source>
        <dbReference type="RefSeq" id="XP_052758827.1"/>
    </source>
</evidence>
<keyword evidence="3" id="KW-0813">Transport</keyword>
<evidence type="ECO:0000256" key="3">
    <source>
        <dbReference type="ARBA" id="ARBA00022448"/>
    </source>
</evidence>
<organism evidence="6 7">
    <name type="scientific">Galleria mellonella</name>
    <name type="common">Greater wax moth</name>
    <dbReference type="NCBI Taxonomy" id="7137"/>
    <lineage>
        <taxon>Eukaryota</taxon>
        <taxon>Metazoa</taxon>
        <taxon>Ecdysozoa</taxon>
        <taxon>Arthropoda</taxon>
        <taxon>Hexapoda</taxon>
        <taxon>Insecta</taxon>
        <taxon>Pterygota</taxon>
        <taxon>Neoptera</taxon>
        <taxon>Endopterygota</taxon>
        <taxon>Lepidoptera</taxon>
        <taxon>Glossata</taxon>
        <taxon>Ditrysia</taxon>
        <taxon>Pyraloidea</taxon>
        <taxon>Pyralidae</taxon>
        <taxon>Galleriinae</taxon>
        <taxon>Galleria</taxon>
    </lineage>
</organism>
<dbReference type="PANTHER" id="PTHR31344">
    <property type="entry name" value="NUCLEAR PORE COMPLEX PROTEIN NUP205"/>
    <property type="match status" value="1"/>
</dbReference>
<feature type="region of interest" description="Disordered" evidence="5">
    <location>
        <begin position="1801"/>
        <end position="1822"/>
    </location>
</feature>
<keyword evidence="6" id="KW-1185">Reference proteome</keyword>
<evidence type="ECO:0000256" key="2">
    <source>
        <dbReference type="ARBA" id="ARBA00005892"/>
    </source>
</evidence>
<dbReference type="RefSeq" id="XP_052758827.1">
    <property type="nucleotide sequence ID" value="XM_052902867.1"/>
</dbReference>
<dbReference type="Pfam" id="PF11894">
    <property type="entry name" value="Nup192"/>
    <property type="match status" value="1"/>
</dbReference>
<feature type="region of interest" description="Disordered" evidence="5">
    <location>
        <begin position="1032"/>
        <end position="1054"/>
    </location>
</feature>
<evidence type="ECO:0000256" key="4">
    <source>
        <dbReference type="ARBA" id="ARBA00023242"/>
    </source>
</evidence>
<dbReference type="InterPro" id="IPR021827">
    <property type="entry name" value="Nup186/Nup192/Nup205"/>
</dbReference>